<keyword evidence="1" id="KW-1133">Transmembrane helix</keyword>
<dbReference type="Proteomes" id="UP000248349">
    <property type="component" value="Unassembled WGS sequence"/>
</dbReference>
<evidence type="ECO:0000313" key="3">
    <source>
        <dbReference type="Proteomes" id="UP000248349"/>
    </source>
</evidence>
<dbReference type="AlphaFoldDB" id="A0A318ZJV0"/>
<evidence type="ECO:0000256" key="1">
    <source>
        <dbReference type="SAM" id="Phobius"/>
    </source>
</evidence>
<gene>
    <name evidence="2" type="ORF">BP01DRAFT_366062</name>
</gene>
<dbReference type="EMBL" id="KZ821234">
    <property type="protein sequence ID" value="PYH44833.1"/>
    <property type="molecule type" value="Genomic_DNA"/>
</dbReference>
<feature type="transmembrane region" description="Helical" evidence="1">
    <location>
        <begin position="25"/>
        <end position="47"/>
    </location>
</feature>
<keyword evidence="1" id="KW-0472">Membrane</keyword>
<proteinExistence type="predicted"/>
<name>A0A318ZJV0_9EURO</name>
<protein>
    <submittedName>
        <fullName evidence="2">Uncharacterized protein</fullName>
    </submittedName>
</protein>
<keyword evidence="3" id="KW-1185">Reference proteome</keyword>
<keyword evidence="1" id="KW-0812">Transmembrane</keyword>
<accession>A0A318ZJV0</accession>
<reference evidence="2 3" key="1">
    <citation type="submission" date="2016-12" db="EMBL/GenBank/DDBJ databases">
        <title>The genomes of Aspergillus section Nigri reveals drivers in fungal speciation.</title>
        <authorList>
            <consortium name="DOE Joint Genome Institute"/>
            <person name="Vesth T.C."/>
            <person name="Nybo J."/>
            <person name="Theobald S."/>
            <person name="Brandl J."/>
            <person name="Frisvad J.C."/>
            <person name="Nielsen K.F."/>
            <person name="Lyhne E.K."/>
            <person name="Kogle M.E."/>
            <person name="Kuo A."/>
            <person name="Riley R."/>
            <person name="Clum A."/>
            <person name="Nolan M."/>
            <person name="Lipzen A."/>
            <person name="Salamov A."/>
            <person name="Henrissat B."/>
            <person name="Wiebenga A."/>
            <person name="De Vries R.P."/>
            <person name="Grigoriev I.V."/>
            <person name="Mortensen U.H."/>
            <person name="Andersen M.R."/>
            <person name="Baker S.E."/>
        </authorList>
    </citation>
    <scope>NUCLEOTIDE SEQUENCE [LARGE SCALE GENOMIC DNA]</scope>
    <source>
        <strain evidence="2 3">JOP 1030-1</strain>
    </source>
</reference>
<dbReference type="RefSeq" id="XP_025430815.1">
    <property type="nucleotide sequence ID" value="XM_025576392.1"/>
</dbReference>
<evidence type="ECO:0000313" key="2">
    <source>
        <dbReference type="EMBL" id="PYH44833.1"/>
    </source>
</evidence>
<organism evidence="2 3">
    <name type="scientific">Aspergillus saccharolyticus JOP 1030-1</name>
    <dbReference type="NCBI Taxonomy" id="1450539"/>
    <lineage>
        <taxon>Eukaryota</taxon>
        <taxon>Fungi</taxon>
        <taxon>Dikarya</taxon>
        <taxon>Ascomycota</taxon>
        <taxon>Pezizomycotina</taxon>
        <taxon>Eurotiomycetes</taxon>
        <taxon>Eurotiomycetidae</taxon>
        <taxon>Eurotiales</taxon>
        <taxon>Aspergillaceae</taxon>
        <taxon>Aspergillus</taxon>
        <taxon>Aspergillus subgen. Circumdati</taxon>
    </lineage>
</organism>
<dbReference type="GeneID" id="37077621"/>
<sequence>MVVVIVIMKSTSITASTASPAAPPAIVVVVVVIIETTSATAAVIVIANKMIIVVVVIETSSYPIMIVEAASASSPTSTVPITSAVASVKHGRLRMASMEKSGGRGWPALQQVRAVVSGCCGMLRENDGLLAKLPPSSQRLKGGRITKETLRPILGAYASSYSRVSVSSPVLARALGP</sequence>